<gene>
    <name evidence="2" type="ORF">OHU69_49960</name>
</gene>
<proteinExistence type="predicted"/>
<dbReference type="InterPro" id="IPR001387">
    <property type="entry name" value="Cro/C1-type_HTH"/>
</dbReference>
<dbReference type="EMBL" id="CP108195">
    <property type="protein sequence ID" value="WTS18380.1"/>
    <property type="molecule type" value="Genomic_DNA"/>
</dbReference>
<dbReference type="GO" id="GO:0003677">
    <property type="term" value="F:DNA binding"/>
    <property type="evidence" value="ECO:0007669"/>
    <property type="project" value="InterPro"/>
</dbReference>
<dbReference type="SMART" id="SM00530">
    <property type="entry name" value="HTH_XRE"/>
    <property type="match status" value="2"/>
</dbReference>
<accession>A0AAU1UMA5</accession>
<dbReference type="PROSITE" id="PS50943">
    <property type="entry name" value="HTH_CROC1"/>
    <property type="match status" value="1"/>
</dbReference>
<dbReference type="AlphaFoldDB" id="A0AAU1UMA5"/>
<dbReference type="SUPFAM" id="SSF47413">
    <property type="entry name" value="lambda repressor-like DNA-binding domains"/>
    <property type="match status" value="1"/>
</dbReference>
<name>A0AAU1UMA5_9ACTN</name>
<evidence type="ECO:0000313" key="2">
    <source>
        <dbReference type="EMBL" id="WTS18380.1"/>
    </source>
</evidence>
<dbReference type="Gene3D" id="1.10.260.40">
    <property type="entry name" value="lambda repressor-like DNA-binding domains"/>
    <property type="match status" value="1"/>
</dbReference>
<sequence>MSTPPFSPLEARAARLRTGMTPEQVATEMAKLGVHLGPELVEAWELGTKVPSEIQLFVLADVLWCPTPVLMAIRPRTLRDHRMARQLTCERLAHRIGMELHTYAKAEAERRWNGDEHQTRALAEALGMPPESLRVIISQIAELTQLLAQAVEGHWKSHIVPLADLADVDEQQVKYALQVLRQEYTHITQRYMGHSVAGSAEAVLRKIASERTQWLRRLPEHFWELVDHTDRRQTPRSASPT</sequence>
<protein>
    <submittedName>
        <fullName evidence="2">Helix-turn-helix domain-containing protein</fullName>
    </submittedName>
</protein>
<dbReference type="InterPro" id="IPR010982">
    <property type="entry name" value="Lambda_DNA-bd_dom_sf"/>
</dbReference>
<evidence type="ECO:0000259" key="1">
    <source>
        <dbReference type="PROSITE" id="PS50943"/>
    </source>
</evidence>
<feature type="domain" description="HTH cro/C1-type" evidence="1">
    <location>
        <begin position="78"/>
        <end position="133"/>
    </location>
</feature>
<reference evidence="2" key="1">
    <citation type="submission" date="2022-10" db="EMBL/GenBank/DDBJ databases">
        <title>The complete genomes of actinobacterial strains from the NBC collection.</title>
        <authorList>
            <person name="Joergensen T.S."/>
            <person name="Alvarez Arevalo M."/>
            <person name="Sterndorff E.B."/>
            <person name="Faurdal D."/>
            <person name="Vuksanovic O."/>
            <person name="Mourched A.-S."/>
            <person name="Charusanti P."/>
            <person name="Shaw S."/>
            <person name="Blin K."/>
            <person name="Weber T."/>
        </authorList>
    </citation>
    <scope>NUCLEOTIDE SEQUENCE</scope>
    <source>
        <strain evidence="2">NBC_00119</strain>
    </source>
</reference>
<organism evidence="2">
    <name type="scientific">Streptomyces sp. NBC_00119</name>
    <dbReference type="NCBI Taxonomy" id="2975659"/>
    <lineage>
        <taxon>Bacteria</taxon>
        <taxon>Bacillati</taxon>
        <taxon>Actinomycetota</taxon>
        <taxon>Actinomycetes</taxon>
        <taxon>Kitasatosporales</taxon>
        <taxon>Streptomycetaceae</taxon>
        <taxon>Streptomyces</taxon>
    </lineage>
</organism>